<dbReference type="RefSeq" id="WP_273913871.1">
    <property type="nucleotide sequence ID" value="NZ_JAMDGX010000111.1"/>
</dbReference>
<dbReference type="Gene3D" id="3.30.450.40">
    <property type="match status" value="1"/>
</dbReference>
<dbReference type="InterPro" id="IPR036097">
    <property type="entry name" value="HisK_dim/P_sf"/>
</dbReference>
<dbReference type="InterPro" id="IPR027417">
    <property type="entry name" value="P-loop_NTPase"/>
</dbReference>
<dbReference type="Pfam" id="PF13493">
    <property type="entry name" value="DUF4118"/>
    <property type="match status" value="1"/>
</dbReference>
<dbReference type="PANTHER" id="PTHR45569:SF1">
    <property type="entry name" value="SENSOR PROTEIN KDPD"/>
    <property type="match status" value="1"/>
</dbReference>
<keyword evidence="16" id="KW-1185">Reference proteome</keyword>
<dbReference type="InterPro" id="IPR038318">
    <property type="entry name" value="KdpD_sf"/>
</dbReference>
<dbReference type="SMART" id="SM00387">
    <property type="entry name" value="HATPase_c"/>
    <property type="match status" value="1"/>
</dbReference>
<dbReference type="EC" id="2.7.13.3" evidence="3"/>
<comment type="catalytic activity">
    <reaction evidence="1">
        <text>ATP + protein L-histidine = ADP + protein N-phospho-L-histidine.</text>
        <dbReference type="EC" id="2.7.13.3"/>
    </reaction>
</comment>
<evidence type="ECO:0000256" key="5">
    <source>
        <dbReference type="ARBA" id="ARBA00022679"/>
    </source>
</evidence>
<evidence type="ECO:0000256" key="3">
    <source>
        <dbReference type="ARBA" id="ARBA00012438"/>
    </source>
</evidence>
<evidence type="ECO:0000256" key="1">
    <source>
        <dbReference type="ARBA" id="ARBA00000085"/>
    </source>
</evidence>
<name>A0ABT5P0T6_9PSED</name>
<organism evidence="15 16">
    <name type="scientific">Pseudomonas fontis</name>
    <dbReference type="NCBI Taxonomy" id="2942633"/>
    <lineage>
        <taxon>Bacteria</taxon>
        <taxon>Pseudomonadati</taxon>
        <taxon>Pseudomonadota</taxon>
        <taxon>Gammaproteobacteria</taxon>
        <taxon>Pseudomonadales</taxon>
        <taxon>Pseudomonadaceae</taxon>
        <taxon>Pseudomonas</taxon>
    </lineage>
</organism>
<comment type="subcellular location">
    <subcellularLocation>
        <location evidence="2">Membrane</location>
        <topology evidence="2">Multi-pass membrane protein</topology>
    </subcellularLocation>
</comment>
<dbReference type="Gene3D" id="3.40.50.300">
    <property type="entry name" value="P-loop containing nucleotide triphosphate hydrolases"/>
    <property type="match status" value="1"/>
</dbReference>
<evidence type="ECO:0000256" key="10">
    <source>
        <dbReference type="ARBA" id="ARBA00022989"/>
    </source>
</evidence>
<dbReference type="InterPro" id="IPR036890">
    <property type="entry name" value="HATPase_C_sf"/>
</dbReference>
<dbReference type="InterPro" id="IPR025201">
    <property type="entry name" value="KdpD_TM"/>
</dbReference>
<dbReference type="SUPFAM" id="SSF55781">
    <property type="entry name" value="GAF domain-like"/>
    <property type="match status" value="1"/>
</dbReference>
<dbReference type="Pfam" id="PF00582">
    <property type="entry name" value="Usp"/>
    <property type="match status" value="1"/>
</dbReference>
<dbReference type="Gene3D" id="3.30.565.10">
    <property type="entry name" value="Histidine kinase-like ATPase, C-terminal domain"/>
    <property type="match status" value="1"/>
</dbReference>
<dbReference type="PRINTS" id="PR00344">
    <property type="entry name" value="BCTRLSENSOR"/>
</dbReference>
<dbReference type="SUPFAM" id="SSF52402">
    <property type="entry name" value="Adenine nucleotide alpha hydrolases-like"/>
    <property type="match status" value="1"/>
</dbReference>
<dbReference type="Gene3D" id="1.10.287.130">
    <property type="match status" value="1"/>
</dbReference>
<keyword evidence="4" id="KW-0597">Phosphoprotein</keyword>
<evidence type="ECO:0000259" key="14">
    <source>
        <dbReference type="PROSITE" id="PS50109"/>
    </source>
</evidence>
<dbReference type="Pfam" id="PF00512">
    <property type="entry name" value="HisKA"/>
    <property type="match status" value="1"/>
</dbReference>
<evidence type="ECO:0000256" key="9">
    <source>
        <dbReference type="ARBA" id="ARBA00022840"/>
    </source>
</evidence>
<dbReference type="Proteomes" id="UP001148203">
    <property type="component" value="Unassembled WGS sequence"/>
</dbReference>
<dbReference type="InterPro" id="IPR052023">
    <property type="entry name" value="Histidine_kinase_KdpD"/>
</dbReference>
<dbReference type="SUPFAM" id="SSF55874">
    <property type="entry name" value="ATPase domain of HSP90 chaperone/DNA topoisomerase II/histidine kinase"/>
    <property type="match status" value="1"/>
</dbReference>
<evidence type="ECO:0000313" key="15">
    <source>
        <dbReference type="EMBL" id="MDD0994070.1"/>
    </source>
</evidence>
<dbReference type="Gene3D" id="1.20.120.620">
    <property type="entry name" value="Backbone structure of the membrane domain of e. Coli histidine kinase receptor kdpd"/>
    <property type="match status" value="1"/>
</dbReference>
<keyword evidence="6 13" id="KW-0812">Transmembrane</keyword>
<proteinExistence type="predicted"/>
<dbReference type="InterPro" id="IPR005467">
    <property type="entry name" value="His_kinase_dom"/>
</dbReference>
<evidence type="ECO:0000256" key="8">
    <source>
        <dbReference type="ARBA" id="ARBA00022777"/>
    </source>
</evidence>
<protein>
    <recommendedName>
        <fullName evidence="3">histidine kinase</fullName>
        <ecNumber evidence="3">2.7.13.3</ecNumber>
    </recommendedName>
</protein>
<keyword evidence="5" id="KW-0808">Transferase</keyword>
<comment type="caution">
    <text evidence="15">The sequence shown here is derived from an EMBL/GenBank/DDBJ whole genome shotgun (WGS) entry which is preliminary data.</text>
</comment>
<keyword evidence="10 13" id="KW-1133">Transmembrane helix</keyword>
<evidence type="ECO:0000256" key="11">
    <source>
        <dbReference type="ARBA" id="ARBA00023012"/>
    </source>
</evidence>
<dbReference type="InterPro" id="IPR029016">
    <property type="entry name" value="GAF-like_dom_sf"/>
</dbReference>
<dbReference type="InterPro" id="IPR003661">
    <property type="entry name" value="HisK_dim/P_dom"/>
</dbReference>
<feature type="transmembrane region" description="Helical" evidence="13">
    <location>
        <begin position="420"/>
        <end position="447"/>
    </location>
</feature>
<dbReference type="InterPro" id="IPR003852">
    <property type="entry name" value="Sig_transdc_His_kinase_KdpD_N"/>
</dbReference>
<dbReference type="InterPro" id="IPR004358">
    <property type="entry name" value="Sig_transdc_His_kin-like_C"/>
</dbReference>
<dbReference type="InterPro" id="IPR003594">
    <property type="entry name" value="HATPase_dom"/>
</dbReference>
<evidence type="ECO:0000256" key="6">
    <source>
        <dbReference type="ARBA" id="ARBA00022692"/>
    </source>
</evidence>
<keyword evidence="8 15" id="KW-0418">Kinase</keyword>
<evidence type="ECO:0000313" key="16">
    <source>
        <dbReference type="Proteomes" id="UP001148203"/>
    </source>
</evidence>
<dbReference type="CDD" id="cd00082">
    <property type="entry name" value="HisKA"/>
    <property type="match status" value="1"/>
</dbReference>
<dbReference type="SUPFAM" id="SSF47384">
    <property type="entry name" value="Homodimeric domain of signal transducing histidine kinase"/>
    <property type="match status" value="1"/>
</dbReference>
<dbReference type="EMBL" id="JAMDGY010000122">
    <property type="protein sequence ID" value="MDD0994070.1"/>
    <property type="molecule type" value="Genomic_DNA"/>
</dbReference>
<dbReference type="PANTHER" id="PTHR45569">
    <property type="entry name" value="SENSOR PROTEIN KDPD"/>
    <property type="match status" value="1"/>
</dbReference>
<evidence type="ECO:0000256" key="2">
    <source>
        <dbReference type="ARBA" id="ARBA00004141"/>
    </source>
</evidence>
<dbReference type="SMART" id="SM00388">
    <property type="entry name" value="HisKA"/>
    <property type="match status" value="1"/>
</dbReference>
<evidence type="ECO:0000256" key="13">
    <source>
        <dbReference type="SAM" id="Phobius"/>
    </source>
</evidence>
<keyword evidence="7" id="KW-0547">Nucleotide-binding</keyword>
<dbReference type="CDD" id="cd01987">
    <property type="entry name" value="USP_KdpD-like"/>
    <property type="match status" value="1"/>
</dbReference>
<keyword evidence="12 13" id="KW-0472">Membrane</keyword>
<gene>
    <name evidence="15" type="ORF">M5G11_26475</name>
</gene>
<feature type="domain" description="Histidine kinase" evidence="14">
    <location>
        <begin position="659"/>
        <end position="876"/>
    </location>
</feature>
<reference evidence="15 16" key="1">
    <citation type="submission" date="2022-05" db="EMBL/GenBank/DDBJ databases">
        <title>Novel Pseudomonas spp. Isolated from a Rainbow Trout Aquaculture Facility.</title>
        <authorList>
            <person name="Testerman T."/>
            <person name="Graf J."/>
        </authorList>
    </citation>
    <scope>NUCLEOTIDE SEQUENCE [LARGE SCALE GENOMIC DNA]</scope>
    <source>
        <strain evidence="15 16">ID681</strain>
    </source>
</reference>
<evidence type="ECO:0000256" key="4">
    <source>
        <dbReference type="ARBA" id="ARBA00022553"/>
    </source>
</evidence>
<dbReference type="InterPro" id="IPR014729">
    <property type="entry name" value="Rossmann-like_a/b/a_fold"/>
</dbReference>
<keyword evidence="11" id="KW-0902">Two-component regulatory system</keyword>
<dbReference type="Pfam" id="PF02702">
    <property type="entry name" value="KdpD"/>
    <property type="match status" value="1"/>
</dbReference>
<dbReference type="Pfam" id="PF02518">
    <property type="entry name" value="HATPase_c"/>
    <property type="match status" value="1"/>
</dbReference>
<dbReference type="CDD" id="cd00075">
    <property type="entry name" value="HATPase"/>
    <property type="match status" value="1"/>
</dbReference>
<keyword evidence="9" id="KW-0067">ATP-binding</keyword>
<dbReference type="GO" id="GO:0016301">
    <property type="term" value="F:kinase activity"/>
    <property type="evidence" value="ECO:0007669"/>
    <property type="project" value="UniProtKB-KW"/>
</dbReference>
<dbReference type="InterPro" id="IPR006016">
    <property type="entry name" value="UspA"/>
</dbReference>
<accession>A0ABT5P0T6</accession>
<evidence type="ECO:0000256" key="7">
    <source>
        <dbReference type="ARBA" id="ARBA00022741"/>
    </source>
</evidence>
<feature type="transmembrane region" description="Helical" evidence="13">
    <location>
        <begin position="467"/>
        <end position="485"/>
    </location>
</feature>
<dbReference type="PROSITE" id="PS50109">
    <property type="entry name" value="HIS_KIN"/>
    <property type="match status" value="1"/>
</dbReference>
<dbReference type="Gene3D" id="3.40.50.620">
    <property type="entry name" value="HUPs"/>
    <property type="match status" value="1"/>
</dbReference>
<evidence type="ECO:0000256" key="12">
    <source>
        <dbReference type="ARBA" id="ARBA00023136"/>
    </source>
</evidence>
<sequence length="885" mass="96686">MTDSVRADALLADLPREGRGRLKVFLGAAPGVGKTYAMLQAAHGQLRHGVKVLAAVVETHGRSETESLLGGLPQLPQLRSEYRGVMLEEMDLDGLLAAAPELALVDELAHSNAPGSRHAKRWQDVQELLAAGIDVYTTVNVQHLESLNDHVRGITGVLVRETLPDWVLQEAFELVLIDLPPRELLERLRDGKVYVPEQARAAIDAFFTQTNLTALRELAMQTAAAQVDADLAHGYRTLGQDAPALRGRLLVGVDGDSQAERLVRHASRVAQRRHLPWSVVHVDNGRLRDETARHRLQAAQQLAERLGGEVVVLRAGEVARTLIQHATERRASLVLVGQSRDRLRRRFYGAGVAARLLRESHGLEINVLDRDEAQPKPSRVVDASEWPWRHYLLALVATACATGLAWAVSSVLALPNISMVFLAAVLLVAVRSSLGPALACAAMSFLTYDFLFIPPNFSFAIQREEDVLTLLFFLLMAALTGNLAARQRRQVQALRETQEQTNQLLDLSRKLTAATDGKAVFSAASQHLDGWHDVQACLLDRDAEGRLQVVSGRAVQFSDNERAAADWAWQHDQAAGLGSDTLPNGRWWWWPLSGEGGTLALLGVRPREGQPLTPQHRRLLKALSQPLAQALARARLADQLEAARLHGETEQLRSALLASVSHDLRTPLTSMRGSIDSLLALGEAIPQEDRRELLEGTRNEAERLDRYIQNLLDMTRLGHGGLKLARDWVAPTDIVGSALNRLRVVLAPLQVHTDVPADLPLLYVHAALIEQALVNVLENAARFSPAQGRLELSVSVAQDELSFAVADQGPGIALQDRERIFDMFYTATQGDRGGQGTGLGLAICQGMIGAHGGHIRVDDGIDGQGTCITLCLPLPAQPEMDSETP</sequence>